<feature type="region of interest" description="Disordered" evidence="2">
    <location>
        <begin position="105"/>
        <end position="197"/>
    </location>
</feature>
<evidence type="ECO:0000256" key="2">
    <source>
        <dbReference type="SAM" id="MobiDB-lite"/>
    </source>
</evidence>
<dbReference type="EMBL" id="KV722493">
    <property type="protein sequence ID" value="OCH87223.1"/>
    <property type="molecule type" value="Genomic_DNA"/>
</dbReference>
<dbReference type="GO" id="GO:0045271">
    <property type="term" value="C:respiratory chain complex I"/>
    <property type="evidence" value="ECO:0007669"/>
    <property type="project" value="InterPro"/>
</dbReference>
<evidence type="ECO:0008006" key="5">
    <source>
        <dbReference type="Google" id="ProtNLM"/>
    </source>
</evidence>
<dbReference type="Pfam" id="PF05071">
    <property type="entry name" value="NDUFA12"/>
    <property type="match status" value="1"/>
</dbReference>
<dbReference type="Proteomes" id="UP000250043">
    <property type="component" value="Unassembled WGS sequence"/>
</dbReference>
<feature type="compositionally biased region" description="Polar residues" evidence="2">
    <location>
        <begin position="115"/>
        <end position="138"/>
    </location>
</feature>
<dbReference type="GO" id="GO:0032981">
    <property type="term" value="P:mitochondrial respiratory chain complex I assembly"/>
    <property type="evidence" value="ECO:0007669"/>
    <property type="project" value="TreeGrafter"/>
</dbReference>
<evidence type="ECO:0000313" key="4">
    <source>
        <dbReference type="Proteomes" id="UP000250043"/>
    </source>
</evidence>
<name>A0A8E2DLU0_9APHY</name>
<dbReference type="OrthoDB" id="10255576at2759"/>
<organism evidence="3 4">
    <name type="scientific">Obba rivulosa</name>
    <dbReference type="NCBI Taxonomy" id="1052685"/>
    <lineage>
        <taxon>Eukaryota</taxon>
        <taxon>Fungi</taxon>
        <taxon>Dikarya</taxon>
        <taxon>Basidiomycota</taxon>
        <taxon>Agaricomycotina</taxon>
        <taxon>Agaricomycetes</taxon>
        <taxon>Polyporales</taxon>
        <taxon>Gelatoporiaceae</taxon>
        <taxon>Obba</taxon>
    </lineage>
</organism>
<keyword evidence="4" id="KW-1185">Reference proteome</keyword>
<dbReference type="PANTHER" id="PTHR32470">
    <property type="entry name" value="ADH DEHYDROGENASE [UBIQUINONE] 1 ALPHA SUBCOMPLEX ASSEMBLY FACTOR 2"/>
    <property type="match status" value="1"/>
</dbReference>
<evidence type="ECO:0000313" key="3">
    <source>
        <dbReference type="EMBL" id="OCH87223.1"/>
    </source>
</evidence>
<dbReference type="InterPro" id="IPR052618">
    <property type="entry name" value="ComplexI_NDUFA12"/>
</dbReference>
<dbReference type="AlphaFoldDB" id="A0A8E2DLU0"/>
<dbReference type="InterPro" id="IPR007763">
    <property type="entry name" value="NDUFA12"/>
</dbReference>
<evidence type="ECO:0000256" key="1">
    <source>
        <dbReference type="ARBA" id="ARBA00007355"/>
    </source>
</evidence>
<feature type="compositionally biased region" description="Polar residues" evidence="2">
    <location>
        <begin position="151"/>
        <end position="162"/>
    </location>
</feature>
<reference evidence="3 4" key="1">
    <citation type="submission" date="2016-07" db="EMBL/GenBank/DDBJ databases">
        <title>Draft genome of the white-rot fungus Obba rivulosa 3A-2.</title>
        <authorList>
            <consortium name="DOE Joint Genome Institute"/>
            <person name="Miettinen O."/>
            <person name="Riley R."/>
            <person name="Acob R."/>
            <person name="Barry K."/>
            <person name="Cullen D."/>
            <person name="De Vries R."/>
            <person name="Hainaut M."/>
            <person name="Hatakka A."/>
            <person name="Henrissat B."/>
            <person name="Hilden K."/>
            <person name="Kuo R."/>
            <person name="Labutti K."/>
            <person name="Lipzen A."/>
            <person name="Makela M.R."/>
            <person name="Sandor L."/>
            <person name="Spatafora J.W."/>
            <person name="Grigoriev I.V."/>
            <person name="Hibbett D.S."/>
        </authorList>
    </citation>
    <scope>NUCLEOTIDE SEQUENCE [LARGE SCALE GENOMIC DNA]</scope>
    <source>
        <strain evidence="3 4">3A-2</strain>
    </source>
</reference>
<sequence>MSLLRRIWSRITRPTQFVGTDLEGNRFYEYPSTTDDSRRTKRVVKYAKGRDMLHYIAGERRLPVQWMSWLTHTRFHPPTVQELQADLERQRRVLLNAAIIEARDREERARQQIQGPQETSILDNGAQSSTEAVTQGQAASGPPNPVLKSEPSIQQTQSSLPQDSAKAQMPASPWRRPSGAMDEPQPWSPSSVRRGGG</sequence>
<protein>
    <recommendedName>
        <fullName evidence="5">NADH dehydrogenase [ubiquinone] 1 alpha subcomplex subunit 12</fullName>
    </recommendedName>
</protein>
<gene>
    <name evidence="3" type="ORF">OBBRIDRAFT_781977</name>
</gene>
<dbReference type="PANTHER" id="PTHR32470:SF2">
    <property type="entry name" value="NADH DEHYDROGENASE [UBIQUINONE] 1 ALPHA SUBCOMPLEX ASSEMBLY FACTOR 2"/>
    <property type="match status" value="1"/>
</dbReference>
<dbReference type="GO" id="GO:0005739">
    <property type="term" value="C:mitochondrion"/>
    <property type="evidence" value="ECO:0007669"/>
    <property type="project" value="TreeGrafter"/>
</dbReference>
<comment type="similarity">
    <text evidence="1">Belongs to the complex I NDUFA12 subunit family.</text>
</comment>
<proteinExistence type="inferred from homology"/>
<accession>A0A8E2DLU0</accession>